<comment type="caution">
    <text evidence="4">The sequence shown here is derived from an EMBL/GenBank/DDBJ whole genome shotgun (WGS) entry which is preliminary data.</text>
</comment>
<keyword evidence="2 4" id="KW-0808">Transferase</keyword>
<evidence type="ECO:0000256" key="2">
    <source>
        <dbReference type="ARBA" id="ARBA00022679"/>
    </source>
</evidence>
<dbReference type="AlphaFoldDB" id="A0AAW4NPL8"/>
<dbReference type="GO" id="GO:0016758">
    <property type="term" value="F:hexosyltransferase activity"/>
    <property type="evidence" value="ECO:0007669"/>
    <property type="project" value="UniProtKB-ARBA"/>
</dbReference>
<name>A0AAW4NPL8_9BACT</name>
<evidence type="ECO:0000313" key="4">
    <source>
        <dbReference type="EMBL" id="MBW4866756.1"/>
    </source>
</evidence>
<reference evidence="4" key="1">
    <citation type="submission" date="2021-07" db="EMBL/GenBank/DDBJ databases">
        <title>Genomic diversity and antimicrobial resistance of Prevotella spp. isolated from chronic lung disease airways.</title>
        <authorList>
            <person name="Webb K.A."/>
            <person name="Olagoke O.S."/>
            <person name="Baird T."/>
            <person name="Neill J."/>
            <person name="Pham A."/>
            <person name="Wells T.J."/>
            <person name="Ramsay K.A."/>
            <person name="Bell S.C."/>
            <person name="Sarovich D.S."/>
            <person name="Price E.P."/>
        </authorList>
    </citation>
    <scope>NUCLEOTIDE SEQUENCE</scope>
    <source>
        <strain evidence="4">SCHI0047.S.3</strain>
    </source>
</reference>
<keyword evidence="1 4" id="KW-0328">Glycosyltransferase</keyword>
<dbReference type="Proteomes" id="UP001196873">
    <property type="component" value="Unassembled WGS sequence"/>
</dbReference>
<evidence type="ECO:0000313" key="5">
    <source>
        <dbReference type="Proteomes" id="UP001196873"/>
    </source>
</evidence>
<dbReference type="CDD" id="cd00761">
    <property type="entry name" value="Glyco_tranf_GTA_type"/>
    <property type="match status" value="1"/>
</dbReference>
<dbReference type="InterPro" id="IPR001173">
    <property type="entry name" value="Glyco_trans_2-like"/>
</dbReference>
<evidence type="ECO:0000259" key="3">
    <source>
        <dbReference type="Pfam" id="PF00535"/>
    </source>
</evidence>
<feature type="domain" description="Glycosyltransferase 2-like" evidence="3">
    <location>
        <begin position="4"/>
        <end position="146"/>
    </location>
</feature>
<accession>A0AAW4NPL8</accession>
<dbReference type="Pfam" id="PF00535">
    <property type="entry name" value="Glycos_transf_2"/>
    <property type="match status" value="1"/>
</dbReference>
<proteinExistence type="predicted"/>
<dbReference type="EC" id="2.4.-.-" evidence="4"/>
<dbReference type="PANTHER" id="PTHR22916">
    <property type="entry name" value="GLYCOSYLTRANSFERASE"/>
    <property type="match status" value="1"/>
</dbReference>
<protein>
    <submittedName>
        <fullName evidence="4">Glycosyltransferase</fullName>
        <ecNumber evidence="4">2.4.-.-</ecNumber>
    </submittedName>
</protein>
<evidence type="ECO:0000256" key="1">
    <source>
        <dbReference type="ARBA" id="ARBA00022676"/>
    </source>
</evidence>
<dbReference type="RefSeq" id="WP_219425367.1">
    <property type="nucleotide sequence ID" value="NZ_JAHXQY010000004.1"/>
</dbReference>
<gene>
    <name evidence="4" type="ORF">KZY68_12260</name>
</gene>
<sequence>MKLSVIIPIFNGEDTLQRCLDSVVSQQVEDLEIILVNDGSTDKSLQICQQFAEHHEQTVIIEQDNQGLSVARNSGLQVATGDYVTFVDCDDYLESNSYKALISKLNEDKDIDILEYSVDERIGGKYHTQLKLTDKLYTNWKSYWLETEAYKHTYACNKIFKKKIFSYEMFKPAILFEDLELMSRLLKHCQRILTTSQGCYLYVFNANGLAANATGEQLESMLTTHCQIMKQCCNETYFSHVINIQLDVYRLTRHLILTDKYPYKRGLKLTIYHYCGLKTLCVLHKLFWILRNKCVSSNNKYQ</sequence>
<dbReference type="PANTHER" id="PTHR22916:SF51">
    <property type="entry name" value="GLYCOSYLTRANSFERASE EPSH-RELATED"/>
    <property type="match status" value="1"/>
</dbReference>
<dbReference type="EMBL" id="JAHXRF010000021">
    <property type="protein sequence ID" value="MBW4866756.1"/>
    <property type="molecule type" value="Genomic_DNA"/>
</dbReference>
<organism evidence="4 5">
    <name type="scientific">Segatella salivae</name>
    <dbReference type="NCBI Taxonomy" id="228604"/>
    <lineage>
        <taxon>Bacteria</taxon>
        <taxon>Pseudomonadati</taxon>
        <taxon>Bacteroidota</taxon>
        <taxon>Bacteroidia</taxon>
        <taxon>Bacteroidales</taxon>
        <taxon>Prevotellaceae</taxon>
        <taxon>Segatella</taxon>
    </lineage>
</organism>